<organism evidence="2 3">
    <name type="scientific">Diversispora eburnea</name>
    <dbReference type="NCBI Taxonomy" id="1213867"/>
    <lineage>
        <taxon>Eukaryota</taxon>
        <taxon>Fungi</taxon>
        <taxon>Fungi incertae sedis</taxon>
        <taxon>Mucoromycota</taxon>
        <taxon>Glomeromycotina</taxon>
        <taxon>Glomeromycetes</taxon>
        <taxon>Diversisporales</taxon>
        <taxon>Diversisporaceae</taxon>
        <taxon>Diversispora</taxon>
    </lineage>
</organism>
<feature type="compositionally biased region" description="Low complexity" evidence="1">
    <location>
        <begin position="37"/>
        <end position="57"/>
    </location>
</feature>
<proteinExistence type="predicted"/>
<dbReference type="Proteomes" id="UP000789706">
    <property type="component" value="Unassembled WGS sequence"/>
</dbReference>
<comment type="caution">
    <text evidence="2">The sequence shown here is derived from an EMBL/GenBank/DDBJ whole genome shotgun (WGS) entry which is preliminary data.</text>
</comment>
<dbReference type="Gene3D" id="1.25.40.10">
    <property type="entry name" value="Tetratricopeptide repeat domain"/>
    <property type="match status" value="1"/>
</dbReference>
<dbReference type="InterPro" id="IPR011990">
    <property type="entry name" value="TPR-like_helical_dom_sf"/>
</dbReference>
<evidence type="ECO:0000313" key="3">
    <source>
        <dbReference type="Proteomes" id="UP000789706"/>
    </source>
</evidence>
<evidence type="ECO:0000256" key="1">
    <source>
        <dbReference type="SAM" id="MobiDB-lite"/>
    </source>
</evidence>
<gene>
    <name evidence="2" type="ORF">DEBURN_LOCUS1778</name>
</gene>
<accession>A0A9N8VCR1</accession>
<feature type="region of interest" description="Disordered" evidence="1">
    <location>
        <begin position="30"/>
        <end position="64"/>
    </location>
</feature>
<reference evidence="2" key="1">
    <citation type="submission" date="2021-06" db="EMBL/GenBank/DDBJ databases">
        <authorList>
            <person name="Kallberg Y."/>
            <person name="Tangrot J."/>
            <person name="Rosling A."/>
        </authorList>
    </citation>
    <scope>NUCLEOTIDE SEQUENCE</scope>
    <source>
        <strain evidence="2">AZ414A</strain>
    </source>
</reference>
<dbReference type="AlphaFoldDB" id="A0A9N8VCR1"/>
<feature type="region of interest" description="Disordered" evidence="1">
    <location>
        <begin position="1"/>
        <end position="20"/>
    </location>
</feature>
<protein>
    <submittedName>
        <fullName evidence="2">5582_t:CDS:1</fullName>
    </submittedName>
</protein>
<evidence type="ECO:0000313" key="2">
    <source>
        <dbReference type="EMBL" id="CAG8445741.1"/>
    </source>
</evidence>
<dbReference type="OrthoDB" id="2384430at2759"/>
<sequence length="184" mass="20845">MTRSASTLGYSKPKSFPRNTINIESPLVTSYESSSLPRIKASSTSSSPPRIKSPTSSTNSTVGTNFRSRSSSIDYELNDLFCSIVDDLCAIFVDARQSGLNEQQTVEILLVYFNHRNQDPTQIFEWLQNKTHKYKYTTLLGYFYDQGIGTIRNQRKAYCLYLSAAKKDYSVAQDLLEYFPMPVA</sequence>
<keyword evidence="3" id="KW-1185">Reference proteome</keyword>
<dbReference type="EMBL" id="CAJVPK010000086">
    <property type="protein sequence ID" value="CAG8445741.1"/>
    <property type="molecule type" value="Genomic_DNA"/>
</dbReference>
<name>A0A9N8VCR1_9GLOM</name>